<feature type="transmembrane region" description="Helical" evidence="1">
    <location>
        <begin position="37"/>
        <end position="55"/>
    </location>
</feature>
<dbReference type="KEGG" id="hlr:HALLA_08285"/>
<protein>
    <submittedName>
        <fullName evidence="2">Uncharacterized protein</fullName>
    </submittedName>
</protein>
<dbReference type="Proteomes" id="UP000019024">
    <property type="component" value="Chromosome"/>
</dbReference>
<evidence type="ECO:0000313" key="2">
    <source>
        <dbReference type="EMBL" id="AHG00799.1"/>
    </source>
</evidence>
<keyword evidence="3" id="KW-1185">Reference proteome</keyword>
<organism evidence="2 3">
    <name type="scientific">Halostagnicola larsenii XH-48</name>
    <dbReference type="NCBI Taxonomy" id="797299"/>
    <lineage>
        <taxon>Archaea</taxon>
        <taxon>Methanobacteriati</taxon>
        <taxon>Methanobacteriota</taxon>
        <taxon>Stenosarchaea group</taxon>
        <taxon>Halobacteria</taxon>
        <taxon>Halobacteriales</taxon>
        <taxon>Natrialbaceae</taxon>
        <taxon>Halostagnicola</taxon>
    </lineage>
</organism>
<evidence type="ECO:0000313" key="3">
    <source>
        <dbReference type="Proteomes" id="UP000019024"/>
    </source>
</evidence>
<accession>W0JQE0</accession>
<evidence type="ECO:0000256" key="1">
    <source>
        <dbReference type="SAM" id="Phobius"/>
    </source>
</evidence>
<proteinExistence type="predicted"/>
<feature type="transmembrane region" description="Helical" evidence="1">
    <location>
        <begin position="12"/>
        <end position="31"/>
    </location>
</feature>
<dbReference type="GeneID" id="25144480"/>
<dbReference type="OrthoDB" id="381299at2157"/>
<keyword evidence="1" id="KW-1133">Transmembrane helix</keyword>
<reference evidence="2 3" key="1">
    <citation type="submission" date="2014-01" db="EMBL/GenBank/DDBJ databases">
        <authorList>
            <consortium name="DOE Joint Genome Institute"/>
            <person name="Anderson I."/>
            <person name="Huntemann M."/>
            <person name="Han J."/>
            <person name="Chen A."/>
            <person name="Kyrpides N."/>
            <person name="Mavromatis K."/>
            <person name="Markowitz V."/>
            <person name="Palaniappan K."/>
            <person name="Ivanova N."/>
            <person name="Schaumberg A."/>
            <person name="Pati A."/>
            <person name="Liolios K."/>
            <person name="Nordberg H.P."/>
            <person name="Cantor M.N."/>
            <person name="Hua S.X."/>
            <person name="Woyke T."/>
        </authorList>
    </citation>
    <scope>NUCLEOTIDE SEQUENCE [LARGE SCALE GENOMIC DNA]</scope>
    <source>
        <strain evidence="2 3">XH-48</strain>
    </source>
</reference>
<gene>
    <name evidence="2" type="ORF">HALLA_08285</name>
</gene>
<sequence length="116" mass="12406">MGSFWNLARERFSLRDTVVLLAILGVVAVIFDSSVGTYLAIVGAIAALNLGYVFADTRGFDRDLVSFAVVLLATAVIAVIIVLEPVGLEYYALLSIGVIGSLLLANSVFPRSRLPF</sequence>
<dbReference type="AlphaFoldDB" id="W0JQE0"/>
<dbReference type="RefSeq" id="WP_049952059.1">
    <property type="nucleotide sequence ID" value="NZ_CP007055.1"/>
</dbReference>
<name>W0JQE0_9EURY</name>
<keyword evidence="1" id="KW-0472">Membrane</keyword>
<dbReference type="HOGENOM" id="CLU_2091228_0_0_2"/>
<dbReference type="EMBL" id="CP007055">
    <property type="protein sequence ID" value="AHG00799.1"/>
    <property type="molecule type" value="Genomic_DNA"/>
</dbReference>
<keyword evidence="1" id="KW-0812">Transmembrane</keyword>
<feature type="transmembrane region" description="Helical" evidence="1">
    <location>
        <begin position="64"/>
        <end position="84"/>
    </location>
</feature>
<feature type="transmembrane region" description="Helical" evidence="1">
    <location>
        <begin position="90"/>
        <end position="109"/>
    </location>
</feature>